<dbReference type="SUPFAM" id="SSF55846">
    <property type="entry name" value="N-acetylmuramoyl-L-alanine amidase-like"/>
    <property type="match status" value="1"/>
</dbReference>
<dbReference type="Proteomes" id="UP000177810">
    <property type="component" value="Unassembled WGS sequence"/>
</dbReference>
<dbReference type="GO" id="GO:0008745">
    <property type="term" value="F:N-acetylmuramoyl-L-alanine amidase activity"/>
    <property type="evidence" value="ECO:0007669"/>
    <property type="project" value="InterPro"/>
</dbReference>
<dbReference type="PANTHER" id="PTHR11022:SF41">
    <property type="entry name" value="PEPTIDOGLYCAN-RECOGNITION PROTEIN LC-RELATED"/>
    <property type="match status" value="1"/>
</dbReference>
<name>A0A1G2F3Q0_9BACT</name>
<dbReference type="SMART" id="SM00701">
    <property type="entry name" value="PGRP"/>
    <property type="match status" value="1"/>
</dbReference>
<organism evidence="4 5">
    <name type="scientific">Candidatus Portnoybacteria bacterium RBG_13_40_8</name>
    <dbReference type="NCBI Taxonomy" id="1801990"/>
    <lineage>
        <taxon>Bacteria</taxon>
        <taxon>Candidatus Portnoyibacteriota</taxon>
    </lineage>
</organism>
<feature type="signal peptide" evidence="2">
    <location>
        <begin position="1"/>
        <end position="25"/>
    </location>
</feature>
<dbReference type="Gene3D" id="3.40.80.10">
    <property type="entry name" value="Peptidoglycan recognition protein-like"/>
    <property type="match status" value="1"/>
</dbReference>
<dbReference type="InterPro" id="IPR036505">
    <property type="entry name" value="Amidase/PGRP_sf"/>
</dbReference>
<feature type="domain" description="Peptidoglycan recognition protein family" evidence="3">
    <location>
        <begin position="41"/>
        <end position="215"/>
    </location>
</feature>
<protein>
    <recommendedName>
        <fullName evidence="3">Peptidoglycan recognition protein family domain-containing protein</fullName>
    </recommendedName>
</protein>
<sequence length="798" mass="91007">MKKLIRISVIMLIFLNLAIPTQAFLADNWSKDLVYQNTEIPKILTRSIWENDESLKKLMTWYPGEEKQENAPPDYFNIERIIIHDMGCDVNDLGCNDKERDPIELIQGIYRYHTITKGWGDIGYHYIIDYWGNIYEGRYGGNGVRGAHTYYDKKCDNFNVGTVGIILMGNYENSQLPEIMYKSLVRLVAWLSHTNSLDPTDLAHYSEVWNAPKNGKVCDTSQGGLFSIFTGPVILGHKEIEVSNPDPGKVDLSRIRQEAKQTISNYKNYLFTNAGNSKFYTIKDGQLQEFTADRSSYNIVTLNKNQLDSFLNITVTKLIDDSLVKSFSRDRVYLIENNKRRPILSQRLFNLKKFKWNKVVSLSDRDLAVYPLSLAVAYPDGSLIKGTAPDVYLIEKEKRRLITSQLIFNNRGFKWNNVLKITDEELLSHPIGEAVLLKDGTLAKGPSPEIYYIRSEKKHWIKSVDVFLNLGFKWQNVVKISNNEINQYALGAAIGSVDDFNNLDKEEIIKKEEANKEPIIRVGIYSNEVGKIFKIKANGPYEIYKNGEFLTLKNKDEVFELKTDSQNIFKFVPKTDNTIFELLSYQDIPQWNSDLNDNLFRGNIEVKYSNISKKTWVINELNLENYLRGIAEALDEHPDEYLKALIIAARSYAIFHIENGGKYQNEIFHIRNWSNDQLYKGYGFEKRAPNIVKVAGGISGVVITYNNKTMRGLYSSDSGGITKDACKVWGGVFCGSDYGYLRGGIKDPAGTEHTQSAILASHGVGISATGARILANQGKTYQEILKYYYPGIEIKKIY</sequence>
<evidence type="ECO:0000256" key="1">
    <source>
        <dbReference type="ARBA" id="ARBA00007553"/>
    </source>
</evidence>
<dbReference type="Pfam" id="PF01510">
    <property type="entry name" value="Amidase_2"/>
    <property type="match status" value="1"/>
</dbReference>
<accession>A0A1G2F3Q0</accession>
<dbReference type="EMBL" id="MHMT01000014">
    <property type="protein sequence ID" value="OGZ32716.1"/>
    <property type="molecule type" value="Genomic_DNA"/>
</dbReference>
<keyword evidence="2" id="KW-0732">Signal</keyword>
<dbReference type="STRING" id="1801990.A2V69_00775"/>
<comment type="similarity">
    <text evidence="1">Belongs to the N-acetylmuramoyl-L-alanine amidase 2 family.</text>
</comment>
<dbReference type="InterPro" id="IPR002502">
    <property type="entry name" value="Amidase_domain"/>
</dbReference>
<evidence type="ECO:0000313" key="5">
    <source>
        <dbReference type="Proteomes" id="UP000177810"/>
    </source>
</evidence>
<dbReference type="InterPro" id="IPR013693">
    <property type="entry name" value="SpoIID/LytB_N"/>
</dbReference>
<gene>
    <name evidence="4" type="ORF">A2V69_00775</name>
</gene>
<evidence type="ECO:0000256" key="2">
    <source>
        <dbReference type="SAM" id="SignalP"/>
    </source>
</evidence>
<dbReference type="GO" id="GO:0008270">
    <property type="term" value="F:zinc ion binding"/>
    <property type="evidence" value="ECO:0007669"/>
    <property type="project" value="InterPro"/>
</dbReference>
<proteinExistence type="inferred from homology"/>
<dbReference type="GO" id="GO:0009253">
    <property type="term" value="P:peptidoglycan catabolic process"/>
    <property type="evidence" value="ECO:0007669"/>
    <property type="project" value="InterPro"/>
</dbReference>
<dbReference type="CDD" id="cd06583">
    <property type="entry name" value="PGRP"/>
    <property type="match status" value="1"/>
</dbReference>
<reference evidence="4 5" key="1">
    <citation type="journal article" date="2016" name="Nat. Commun.">
        <title>Thousands of microbial genomes shed light on interconnected biogeochemical processes in an aquifer system.</title>
        <authorList>
            <person name="Anantharaman K."/>
            <person name="Brown C.T."/>
            <person name="Hug L.A."/>
            <person name="Sharon I."/>
            <person name="Castelle C.J."/>
            <person name="Probst A.J."/>
            <person name="Thomas B.C."/>
            <person name="Singh A."/>
            <person name="Wilkins M.J."/>
            <person name="Karaoz U."/>
            <person name="Brodie E.L."/>
            <person name="Williams K.H."/>
            <person name="Hubbard S.S."/>
            <person name="Banfield J.F."/>
        </authorList>
    </citation>
    <scope>NUCLEOTIDE SEQUENCE [LARGE SCALE GENOMIC DNA]</scope>
</reference>
<dbReference type="Pfam" id="PF08486">
    <property type="entry name" value="SpoIID"/>
    <property type="match status" value="1"/>
</dbReference>
<dbReference type="PANTHER" id="PTHR11022">
    <property type="entry name" value="PEPTIDOGLYCAN RECOGNITION PROTEIN"/>
    <property type="match status" value="1"/>
</dbReference>
<evidence type="ECO:0000259" key="3">
    <source>
        <dbReference type="SMART" id="SM00701"/>
    </source>
</evidence>
<dbReference type="InterPro" id="IPR015510">
    <property type="entry name" value="PGRP"/>
</dbReference>
<dbReference type="InterPro" id="IPR006619">
    <property type="entry name" value="PGRP_domain_met/bac"/>
</dbReference>
<evidence type="ECO:0000313" key="4">
    <source>
        <dbReference type="EMBL" id="OGZ32716.1"/>
    </source>
</evidence>
<dbReference type="AlphaFoldDB" id="A0A1G2F3Q0"/>
<comment type="caution">
    <text evidence="4">The sequence shown here is derived from an EMBL/GenBank/DDBJ whole genome shotgun (WGS) entry which is preliminary data.</text>
</comment>
<feature type="chain" id="PRO_5009582828" description="Peptidoglycan recognition protein family domain-containing protein" evidence="2">
    <location>
        <begin position="26"/>
        <end position="798"/>
    </location>
</feature>